<dbReference type="eggNOG" id="arCOG06362">
    <property type="taxonomic scope" value="Archaea"/>
</dbReference>
<feature type="region of interest" description="Disordered" evidence="1">
    <location>
        <begin position="1"/>
        <end position="34"/>
    </location>
</feature>
<evidence type="ECO:0000256" key="1">
    <source>
        <dbReference type="SAM" id="MobiDB-lite"/>
    </source>
</evidence>
<keyword evidence="2" id="KW-1133">Transmembrane helix</keyword>
<protein>
    <submittedName>
        <fullName evidence="4">DUF4212 family protein</fullName>
    </submittedName>
</protein>
<proteinExistence type="predicted"/>
<keyword evidence="5" id="KW-1185">Reference proteome</keyword>
<dbReference type="EMBL" id="CR936257">
    <property type="protein sequence ID" value="CAI50658.1"/>
    <property type="molecule type" value="Genomic_DNA"/>
</dbReference>
<dbReference type="InterPro" id="IPR019886">
    <property type="entry name" value="Na_symporter_ssu"/>
</dbReference>
<feature type="compositionally biased region" description="Acidic residues" evidence="1">
    <location>
        <begin position="16"/>
        <end position="28"/>
    </location>
</feature>
<dbReference type="Pfam" id="PF13937">
    <property type="entry name" value="DUF4212"/>
    <property type="match status" value="1"/>
</dbReference>
<dbReference type="Proteomes" id="UP000002698">
    <property type="component" value="Chromosome"/>
</dbReference>
<feature type="compositionally biased region" description="Low complexity" evidence="1">
    <location>
        <begin position="142"/>
        <end position="162"/>
    </location>
</feature>
<feature type="transmembrane region" description="Helical" evidence="2">
    <location>
        <begin position="104"/>
        <end position="124"/>
    </location>
</feature>
<dbReference type="KEGG" id="nph:NP_5134A"/>
<evidence type="ECO:0000256" key="2">
    <source>
        <dbReference type="SAM" id="Phobius"/>
    </source>
</evidence>
<accession>A0A1U7EZB5</accession>
<name>A0A1U7EZB5_NATPD</name>
<feature type="compositionally biased region" description="Basic and acidic residues" evidence="1">
    <location>
        <begin position="1"/>
        <end position="15"/>
    </location>
</feature>
<keyword evidence="2" id="KW-0812">Transmembrane</keyword>
<evidence type="ECO:0000313" key="4">
    <source>
        <dbReference type="EMBL" id="CAI50658.1"/>
    </source>
</evidence>
<feature type="domain" description="Sodium symporter small subunit" evidence="3">
    <location>
        <begin position="57"/>
        <end position="136"/>
    </location>
</feature>
<evidence type="ECO:0000259" key="3">
    <source>
        <dbReference type="Pfam" id="PF13937"/>
    </source>
</evidence>
<dbReference type="GeneID" id="3702266"/>
<dbReference type="STRING" id="348780.NP_5134A"/>
<dbReference type="NCBIfam" id="TIGR03647">
    <property type="entry name" value="Na_symport_sm"/>
    <property type="match status" value="1"/>
</dbReference>
<dbReference type="HOGENOM" id="CLU_1811386_0_0_2"/>
<sequence length="162" mass="17887">MADKHMHENDSHETEAADTGDTPDDGELVTDGGMSDVEREKEIDYLDVEINLLKPATPFMRDHLRVIWLGFGIWILTTFGPVTATRLAPELMTSQMPLIGFPLHYFLIAIGGPSAALILSVWYARKRDQIDEKYGIEQTVSEPEPAETVAEEAAATDGGVDE</sequence>
<evidence type="ECO:0000313" key="5">
    <source>
        <dbReference type="Proteomes" id="UP000002698"/>
    </source>
</evidence>
<keyword evidence="2" id="KW-0472">Membrane</keyword>
<organism evidence="4 5">
    <name type="scientific">Natronomonas pharaonis (strain ATCC 35678 / DSM 2160 / CIP 103997 / JCM 8858 / NBRC 14720 / NCIMB 2260 / Gabara)</name>
    <name type="common">Halobacterium pharaonis</name>
    <dbReference type="NCBI Taxonomy" id="348780"/>
    <lineage>
        <taxon>Archaea</taxon>
        <taxon>Methanobacteriati</taxon>
        <taxon>Methanobacteriota</taxon>
        <taxon>Stenosarchaea group</taxon>
        <taxon>Halobacteria</taxon>
        <taxon>Halobacteriales</taxon>
        <taxon>Natronomonadaceae</taxon>
        <taxon>Natronomonas</taxon>
    </lineage>
</organism>
<reference evidence="4 5" key="1">
    <citation type="journal article" date="2005" name="Genome Res.">
        <title>Living with two extremes: conclusions from the genome sequence of Natronomonas pharaonis.</title>
        <authorList>
            <person name="Falb M."/>
            <person name="Pfeiffer F."/>
            <person name="Palm P."/>
            <person name="Rodewald K."/>
            <person name="Hickmann V."/>
            <person name="Tittor J."/>
            <person name="Oesterhelt D."/>
        </authorList>
    </citation>
    <scope>NUCLEOTIDE SEQUENCE [LARGE SCALE GENOMIC DNA]</scope>
    <source>
        <strain evidence="5">ATCC 35678 / DSM 2160 / CIP 103997 / JCM 8858 / NBRC 14720 / NCIMB 2260 / Gabara</strain>
    </source>
</reference>
<gene>
    <name evidence="4" type="ordered locus">NP_5134A</name>
</gene>
<dbReference type="EnsemblBacteria" id="CAI50658">
    <property type="protein sequence ID" value="CAI50658"/>
    <property type="gene ID" value="NP_5134A"/>
</dbReference>
<feature type="region of interest" description="Disordered" evidence="1">
    <location>
        <begin position="138"/>
        <end position="162"/>
    </location>
</feature>
<feature type="transmembrane region" description="Helical" evidence="2">
    <location>
        <begin position="66"/>
        <end position="84"/>
    </location>
</feature>
<dbReference type="AlphaFoldDB" id="A0A1U7EZB5"/>
<dbReference type="RefSeq" id="WP_011324268.1">
    <property type="nucleotide sequence ID" value="NC_007426.1"/>
</dbReference>